<dbReference type="GO" id="GO:0046872">
    <property type="term" value="F:metal ion binding"/>
    <property type="evidence" value="ECO:0007669"/>
    <property type="project" value="UniProtKB-KW"/>
</dbReference>
<dbReference type="AlphaFoldDB" id="B9XE28"/>
<evidence type="ECO:0000313" key="7">
    <source>
        <dbReference type="Proteomes" id="UP000003688"/>
    </source>
</evidence>
<evidence type="ECO:0000259" key="5">
    <source>
        <dbReference type="Pfam" id="PF24827"/>
    </source>
</evidence>
<dbReference type="Pfam" id="PF24827">
    <property type="entry name" value="AstE_AspA_cat"/>
    <property type="match status" value="1"/>
</dbReference>
<proteinExistence type="predicted"/>
<dbReference type="CDD" id="cd06231">
    <property type="entry name" value="M14_REP34-like"/>
    <property type="match status" value="1"/>
</dbReference>
<keyword evidence="3" id="KW-0378">Hydrolase</keyword>
<comment type="caution">
    <text evidence="6">The sequence shown here is derived from an EMBL/GenBank/DDBJ whole genome shotgun (WGS) entry which is preliminary data.</text>
</comment>
<name>B9XE28_PEDPL</name>
<evidence type="ECO:0000256" key="3">
    <source>
        <dbReference type="ARBA" id="ARBA00022801"/>
    </source>
</evidence>
<evidence type="ECO:0000256" key="1">
    <source>
        <dbReference type="ARBA" id="ARBA00001947"/>
    </source>
</evidence>
<feature type="domain" description="Succinylglutamate desuccinylase/Aspartoacylase catalytic" evidence="5">
    <location>
        <begin position="74"/>
        <end position="146"/>
    </location>
</feature>
<sequence>MTMKTEVTIPALNERHTAIPQRRPADRLLAQLDQIAEGSTNVVKKSFGEFESQGKSYSLPRYVFMGPKGGGDTIRLGIFATIHGDEPEGALAITRFLSVLEKNPELAKGYCLFIYPICNPTGFEDNTRFSRNGKDLNREFWTDSPEPEVRWLETEVWTHAFDGIVTLHSDDTSDGMYGYASGAVLSENLLEPALREAEQFLPRNSQPEIDGFPAQNGIITQCFNGVLKAPHNLQRPPFEITLETPQKAPLHRQVEALSIALQTILVEYRYLMAIAANI</sequence>
<reference evidence="6 7" key="1">
    <citation type="journal article" date="2011" name="J. Bacteriol.">
        <title>Genome sequence of 'Pedosphaera parvula' Ellin514, an aerobic Verrucomicrobial isolate from pasture soil.</title>
        <authorList>
            <person name="Kant R."/>
            <person name="van Passel M.W."/>
            <person name="Sangwan P."/>
            <person name="Palva A."/>
            <person name="Lucas S."/>
            <person name="Copeland A."/>
            <person name="Lapidus A."/>
            <person name="Glavina Del Rio T."/>
            <person name="Dalin E."/>
            <person name="Tice H."/>
            <person name="Bruce D."/>
            <person name="Goodwin L."/>
            <person name="Pitluck S."/>
            <person name="Chertkov O."/>
            <person name="Larimer F.W."/>
            <person name="Land M.L."/>
            <person name="Hauser L."/>
            <person name="Brettin T.S."/>
            <person name="Detter J.C."/>
            <person name="Han S."/>
            <person name="de Vos W.M."/>
            <person name="Janssen P.H."/>
            <person name="Smidt H."/>
        </authorList>
    </citation>
    <scope>NUCLEOTIDE SEQUENCE [LARGE SCALE GENOMIC DNA]</scope>
    <source>
        <strain evidence="6 7">Ellin514</strain>
    </source>
</reference>
<dbReference type="SUPFAM" id="SSF53187">
    <property type="entry name" value="Zn-dependent exopeptidases"/>
    <property type="match status" value="1"/>
</dbReference>
<keyword evidence="2" id="KW-0479">Metal-binding</keyword>
<keyword evidence="4" id="KW-0862">Zinc</keyword>
<protein>
    <recommendedName>
        <fullName evidence="5">Succinylglutamate desuccinylase/Aspartoacylase catalytic domain-containing protein</fullName>
    </recommendedName>
</protein>
<evidence type="ECO:0000256" key="4">
    <source>
        <dbReference type="ARBA" id="ARBA00022833"/>
    </source>
</evidence>
<dbReference type="InterPro" id="IPR055438">
    <property type="entry name" value="AstE_AspA_cat"/>
</dbReference>
<dbReference type="STRING" id="320771.Cflav_PD4582"/>
<keyword evidence="7" id="KW-1185">Reference proteome</keyword>
<dbReference type="GO" id="GO:0016788">
    <property type="term" value="F:hydrolase activity, acting on ester bonds"/>
    <property type="evidence" value="ECO:0007669"/>
    <property type="project" value="InterPro"/>
</dbReference>
<dbReference type="PANTHER" id="PTHR37326">
    <property type="entry name" value="BLL3975 PROTEIN"/>
    <property type="match status" value="1"/>
</dbReference>
<evidence type="ECO:0000313" key="6">
    <source>
        <dbReference type="EMBL" id="EEF61919.1"/>
    </source>
</evidence>
<organism evidence="6 7">
    <name type="scientific">Pedosphaera parvula (strain Ellin514)</name>
    <dbReference type="NCBI Taxonomy" id="320771"/>
    <lineage>
        <taxon>Bacteria</taxon>
        <taxon>Pseudomonadati</taxon>
        <taxon>Verrucomicrobiota</taxon>
        <taxon>Pedosphaerae</taxon>
        <taxon>Pedosphaerales</taxon>
        <taxon>Pedosphaeraceae</taxon>
        <taxon>Pedosphaera</taxon>
    </lineage>
</organism>
<dbReference type="Proteomes" id="UP000003688">
    <property type="component" value="Unassembled WGS sequence"/>
</dbReference>
<dbReference type="PANTHER" id="PTHR37326:SF1">
    <property type="entry name" value="BLL3975 PROTEIN"/>
    <property type="match status" value="1"/>
</dbReference>
<dbReference type="InterPro" id="IPR053138">
    <property type="entry name" value="N-alpha-Ac-DABA_deacetylase"/>
</dbReference>
<comment type="cofactor">
    <cofactor evidence="1">
        <name>Zn(2+)</name>
        <dbReference type="ChEBI" id="CHEBI:29105"/>
    </cofactor>
</comment>
<gene>
    <name evidence="6" type="ORF">Cflav_PD4582</name>
</gene>
<evidence type="ECO:0000256" key="2">
    <source>
        <dbReference type="ARBA" id="ARBA00022723"/>
    </source>
</evidence>
<accession>B9XE28</accession>
<dbReference type="Gene3D" id="3.40.630.10">
    <property type="entry name" value="Zn peptidases"/>
    <property type="match status" value="1"/>
</dbReference>
<dbReference type="EMBL" id="ABOX02000007">
    <property type="protein sequence ID" value="EEF61919.1"/>
    <property type="molecule type" value="Genomic_DNA"/>
</dbReference>